<proteinExistence type="predicted"/>
<evidence type="ECO:0000313" key="2">
    <source>
        <dbReference type="Proteomes" id="UP001163152"/>
    </source>
</evidence>
<dbReference type="Proteomes" id="UP001163152">
    <property type="component" value="Chromosome"/>
</dbReference>
<dbReference type="RefSeq" id="WP_268611085.1">
    <property type="nucleotide sequence ID" value="NZ_CP113797.1"/>
</dbReference>
<protein>
    <submittedName>
        <fullName evidence="1">Uncharacterized protein</fullName>
    </submittedName>
</protein>
<reference evidence="1" key="1">
    <citation type="submission" date="2022-12" db="EMBL/GenBank/DDBJ databases">
        <title>Polyphasic identification of a Novel Hot-Spring Cyanobacterium Ocullathermofonsia sinensis gen nov. sp. nov. and Genomic Insights on its Adaptations to the Thermal Habitat.</title>
        <authorList>
            <person name="Daroch M."/>
            <person name="Tang J."/>
            <person name="Jiang Y."/>
        </authorList>
    </citation>
    <scope>NUCLEOTIDE SEQUENCE</scope>
    <source>
        <strain evidence="1">PKUAC-SCTA174</strain>
    </source>
</reference>
<accession>A0A9E8ZDU9</accession>
<dbReference type="KEGG" id="tsin:OXH18_03785"/>
<keyword evidence="2" id="KW-1185">Reference proteome</keyword>
<gene>
    <name evidence="1" type="ORF">OXH18_03785</name>
</gene>
<evidence type="ECO:0000313" key="1">
    <source>
        <dbReference type="EMBL" id="WAL61132.1"/>
    </source>
</evidence>
<sequence length="78" mass="8713">MSEQQSGYVVPADINALSFDSFGRDARRDVVCLAPIRTVIRREEEIVLVRKVRKVEEIDAGLSCPVTSETMSSNPFVQ</sequence>
<organism evidence="1 2">
    <name type="scientific">Thermocoleostomius sinensis A174</name>
    <dbReference type="NCBI Taxonomy" id="2016057"/>
    <lineage>
        <taxon>Bacteria</taxon>
        <taxon>Bacillati</taxon>
        <taxon>Cyanobacteriota</taxon>
        <taxon>Cyanophyceae</taxon>
        <taxon>Oculatellales</taxon>
        <taxon>Oculatellaceae</taxon>
        <taxon>Thermocoleostomius</taxon>
    </lineage>
</organism>
<dbReference type="EMBL" id="CP113797">
    <property type="protein sequence ID" value="WAL61132.1"/>
    <property type="molecule type" value="Genomic_DNA"/>
</dbReference>
<name>A0A9E8ZDU9_9CYAN</name>
<dbReference type="AlphaFoldDB" id="A0A9E8ZDU9"/>